<gene>
    <name evidence="2" type="ORF">EB796_005364</name>
</gene>
<keyword evidence="3" id="KW-1185">Reference proteome</keyword>
<feature type="compositionally biased region" description="Polar residues" evidence="1">
    <location>
        <begin position="18"/>
        <end position="38"/>
    </location>
</feature>
<dbReference type="EMBL" id="VXIV02000745">
    <property type="protein sequence ID" value="KAF6036340.1"/>
    <property type="molecule type" value="Genomic_DNA"/>
</dbReference>
<reference evidence="2" key="1">
    <citation type="submission" date="2020-06" db="EMBL/GenBank/DDBJ databases">
        <title>Draft genome of Bugula neritina, a colonial animal packing powerful symbionts and potential medicines.</title>
        <authorList>
            <person name="Rayko M."/>
        </authorList>
    </citation>
    <scope>NUCLEOTIDE SEQUENCE [LARGE SCALE GENOMIC DNA]</scope>
    <source>
        <strain evidence="2">Kwan_BN1</strain>
    </source>
</reference>
<accession>A0A7J7KCG1</accession>
<proteinExistence type="predicted"/>
<feature type="compositionally biased region" description="Polar residues" evidence="1">
    <location>
        <begin position="79"/>
        <end position="100"/>
    </location>
</feature>
<evidence type="ECO:0000256" key="1">
    <source>
        <dbReference type="SAM" id="MobiDB-lite"/>
    </source>
</evidence>
<feature type="region of interest" description="Disordered" evidence="1">
    <location>
        <begin position="79"/>
        <end position="123"/>
    </location>
</feature>
<feature type="region of interest" description="Disordered" evidence="1">
    <location>
        <begin position="1"/>
        <end position="67"/>
    </location>
</feature>
<evidence type="ECO:0000313" key="3">
    <source>
        <dbReference type="Proteomes" id="UP000593567"/>
    </source>
</evidence>
<name>A0A7J7KCG1_BUGNE</name>
<sequence length="185" mass="19878">MSEVKRRRSGHGGHTRSNNSSRESLQEGSGGSTASSVDLRNGGRTKGNKSARGGKLRKSLSTNGIAQGLRGSNSIQVVVTSPQGGTTPQKSLSNSNTSVNGKEAELKNASKSTGKSGSAGTHPSQSKVSFYYNVCYSYAVTSVRANSRLLLQIIPNIWLNSQDIRKDFLNVKYVRATFHSKIFLR</sequence>
<dbReference type="AlphaFoldDB" id="A0A7J7KCG1"/>
<feature type="compositionally biased region" description="Basic residues" evidence="1">
    <location>
        <begin position="46"/>
        <end position="58"/>
    </location>
</feature>
<evidence type="ECO:0000313" key="2">
    <source>
        <dbReference type="EMBL" id="KAF6036340.1"/>
    </source>
</evidence>
<organism evidence="2 3">
    <name type="scientific">Bugula neritina</name>
    <name type="common">Brown bryozoan</name>
    <name type="synonym">Sertularia neritina</name>
    <dbReference type="NCBI Taxonomy" id="10212"/>
    <lineage>
        <taxon>Eukaryota</taxon>
        <taxon>Metazoa</taxon>
        <taxon>Spiralia</taxon>
        <taxon>Lophotrochozoa</taxon>
        <taxon>Bryozoa</taxon>
        <taxon>Gymnolaemata</taxon>
        <taxon>Cheilostomatida</taxon>
        <taxon>Flustrina</taxon>
        <taxon>Buguloidea</taxon>
        <taxon>Bugulidae</taxon>
        <taxon>Bugula</taxon>
    </lineage>
</organism>
<dbReference type="Proteomes" id="UP000593567">
    <property type="component" value="Unassembled WGS sequence"/>
</dbReference>
<feature type="compositionally biased region" description="Low complexity" evidence="1">
    <location>
        <begin position="109"/>
        <end position="121"/>
    </location>
</feature>
<comment type="caution">
    <text evidence="2">The sequence shown here is derived from an EMBL/GenBank/DDBJ whole genome shotgun (WGS) entry which is preliminary data.</text>
</comment>
<protein>
    <submittedName>
        <fullName evidence="2">SCAPER</fullName>
    </submittedName>
</protein>
<feature type="compositionally biased region" description="Basic residues" evidence="1">
    <location>
        <begin position="1"/>
        <end position="14"/>
    </location>
</feature>